<evidence type="ECO:0000313" key="4">
    <source>
        <dbReference type="Proteomes" id="UP000231879"/>
    </source>
</evidence>
<keyword evidence="1" id="KW-0812">Transmembrane</keyword>
<protein>
    <submittedName>
        <fullName evidence="3">Lipase</fullName>
    </submittedName>
</protein>
<evidence type="ECO:0000256" key="1">
    <source>
        <dbReference type="SAM" id="Phobius"/>
    </source>
</evidence>
<organism evidence="3 4">
    <name type="scientific">Leptospira barantonii</name>
    <dbReference type="NCBI Taxonomy" id="2023184"/>
    <lineage>
        <taxon>Bacteria</taxon>
        <taxon>Pseudomonadati</taxon>
        <taxon>Spirochaetota</taxon>
        <taxon>Spirochaetia</taxon>
        <taxon>Leptospirales</taxon>
        <taxon>Leptospiraceae</taxon>
        <taxon>Leptospira</taxon>
    </lineage>
</organism>
<comment type="caution">
    <text evidence="3">The sequence shown here is derived from an EMBL/GenBank/DDBJ whole genome shotgun (WGS) entry which is preliminary data.</text>
</comment>
<reference evidence="3 4" key="1">
    <citation type="submission" date="2017-07" db="EMBL/GenBank/DDBJ databases">
        <title>Leptospira spp. isolated from tropical soils.</title>
        <authorList>
            <person name="Thibeaux R."/>
            <person name="Iraola G."/>
            <person name="Ferres I."/>
            <person name="Bierque E."/>
            <person name="Girault D."/>
            <person name="Soupe-Gilbert M.-E."/>
            <person name="Picardeau M."/>
            <person name="Goarant C."/>
        </authorList>
    </citation>
    <scope>NUCLEOTIDE SEQUENCE [LARGE SCALE GENOMIC DNA]</scope>
    <source>
        <strain evidence="3 4">FH4-C-A1</strain>
    </source>
</reference>
<dbReference type="CDD" id="cd00229">
    <property type="entry name" value="SGNH_hydrolase"/>
    <property type="match status" value="1"/>
</dbReference>
<dbReference type="Gene3D" id="3.40.50.1110">
    <property type="entry name" value="SGNH hydrolase"/>
    <property type="match status" value="1"/>
</dbReference>
<dbReference type="SUPFAM" id="SSF52266">
    <property type="entry name" value="SGNH hydrolase"/>
    <property type="match status" value="1"/>
</dbReference>
<dbReference type="EMBL" id="NPDS01000003">
    <property type="protein sequence ID" value="PJZ57707.1"/>
    <property type="molecule type" value="Genomic_DNA"/>
</dbReference>
<name>A0ABX4NLI7_9LEPT</name>
<dbReference type="InterPro" id="IPR013830">
    <property type="entry name" value="SGNH_hydro"/>
</dbReference>
<dbReference type="PANTHER" id="PTHR30383:SF5">
    <property type="entry name" value="SGNH HYDROLASE-TYPE ESTERASE DOMAIN-CONTAINING PROTEIN"/>
    <property type="match status" value="1"/>
</dbReference>
<dbReference type="PANTHER" id="PTHR30383">
    <property type="entry name" value="THIOESTERASE 1/PROTEASE 1/LYSOPHOSPHOLIPASE L1"/>
    <property type="match status" value="1"/>
</dbReference>
<gene>
    <name evidence="3" type="ORF">CH367_10045</name>
</gene>
<dbReference type="Proteomes" id="UP000231879">
    <property type="component" value="Unassembled WGS sequence"/>
</dbReference>
<feature type="domain" description="SGNH hydrolase-type esterase" evidence="2">
    <location>
        <begin position="54"/>
        <end position="206"/>
    </location>
</feature>
<proteinExistence type="predicted"/>
<sequence>MPSDFRFRFVFVFQNILFFLFFFFANNCVGKEHEQQGLSALLPLVGPLLKVGIIGDSLSQRSDGFGLREKLGSRFTVTDYSVSGRDVPGWTQAIGTAFTEQQDVLILELGTNDVSGYPTDQFPNHYETLLGTIQSHTNSAILITILPPTIQAGYRANIFQINPYLRSLGSRYPTADMETVFLETEKTIPLYPTTDPIHPNPVGYDLMGTVYADTIRKFYVR</sequence>
<evidence type="ECO:0000313" key="3">
    <source>
        <dbReference type="EMBL" id="PJZ57707.1"/>
    </source>
</evidence>
<dbReference type="InterPro" id="IPR036514">
    <property type="entry name" value="SGNH_hydro_sf"/>
</dbReference>
<keyword evidence="1" id="KW-0472">Membrane</keyword>
<keyword evidence="1" id="KW-1133">Transmembrane helix</keyword>
<dbReference type="Pfam" id="PF13472">
    <property type="entry name" value="Lipase_GDSL_2"/>
    <property type="match status" value="1"/>
</dbReference>
<accession>A0ABX4NLI7</accession>
<feature type="transmembrane region" description="Helical" evidence="1">
    <location>
        <begin position="7"/>
        <end position="25"/>
    </location>
</feature>
<dbReference type="InterPro" id="IPR051532">
    <property type="entry name" value="Ester_Hydrolysis_Enzymes"/>
</dbReference>
<keyword evidence="4" id="KW-1185">Reference proteome</keyword>
<evidence type="ECO:0000259" key="2">
    <source>
        <dbReference type="Pfam" id="PF13472"/>
    </source>
</evidence>